<dbReference type="EMBL" id="JAMQAW010000125">
    <property type="protein sequence ID" value="MCM2394404.1"/>
    <property type="molecule type" value="Genomic_DNA"/>
</dbReference>
<evidence type="ECO:0000256" key="1">
    <source>
        <dbReference type="SAM" id="MobiDB-lite"/>
    </source>
</evidence>
<accession>A0ABT0V2H1</accession>
<dbReference type="RefSeq" id="WP_250924679.1">
    <property type="nucleotide sequence ID" value="NZ_JAMQAW010000125.1"/>
</dbReference>
<feature type="region of interest" description="Disordered" evidence="1">
    <location>
        <begin position="78"/>
        <end position="101"/>
    </location>
</feature>
<dbReference type="Proteomes" id="UP001431429">
    <property type="component" value="Unassembled WGS sequence"/>
</dbReference>
<gene>
    <name evidence="2" type="ORF">NBG84_40100</name>
</gene>
<sequence length="101" mass="10498">MSQSVDEAGTWTTVIGGELVEIPATIEGIRATLSPERAAEFDLVIAHTHAAKLPQVLADWALPPEALAEEDEVIARLKAGDHSGSIPQDDLGSGDAGGGER</sequence>
<evidence type="ECO:0000313" key="3">
    <source>
        <dbReference type="Proteomes" id="UP001431429"/>
    </source>
</evidence>
<reference evidence="2" key="1">
    <citation type="submission" date="2022-06" db="EMBL/GenBank/DDBJ databases">
        <title>Genome public.</title>
        <authorList>
            <person name="Sun Q."/>
        </authorList>
    </citation>
    <scope>NUCLEOTIDE SEQUENCE</scope>
    <source>
        <strain evidence="2">CWNU-1</strain>
    </source>
</reference>
<proteinExistence type="predicted"/>
<protein>
    <submittedName>
        <fullName evidence="2">Uncharacterized protein</fullName>
    </submittedName>
</protein>
<keyword evidence="3" id="KW-1185">Reference proteome</keyword>
<comment type="caution">
    <text evidence="2">The sequence shown here is derived from an EMBL/GenBank/DDBJ whole genome shotgun (WGS) entry which is preliminary data.</text>
</comment>
<organism evidence="2 3">
    <name type="scientific">Streptomyces albipurpureus</name>
    <dbReference type="NCBI Taxonomy" id="2897419"/>
    <lineage>
        <taxon>Bacteria</taxon>
        <taxon>Bacillati</taxon>
        <taxon>Actinomycetota</taxon>
        <taxon>Actinomycetes</taxon>
        <taxon>Kitasatosporales</taxon>
        <taxon>Streptomycetaceae</taxon>
        <taxon>Streptomyces</taxon>
    </lineage>
</organism>
<evidence type="ECO:0000313" key="2">
    <source>
        <dbReference type="EMBL" id="MCM2394404.1"/>
    </source>
</evidence>
<name>A0ABT0V2H1_9ACTN</name>